<keyword evidence="2" id="KW-0472">Membrane</keyword>
<dbReference type="HOGENOM" id="CLU_171133_0_0_11"/>
<feature type="region of interest" description="Disordered" evidence="1">
    <location>
        <begin position="1"/>
        <end position="43"/>
    </location>
</feature>
<dbReference type="AlphaFoldDB" id="D9W606"/>
<evidence type="ECO:0000256" key="2">
    <source>
        <dbReference type="SAM" id="Phobius"/>
    </source>
</evidence>
<keyword evidence="4" id="KW-1185">Reference proteome</keyword>
<dbReference type="Proteomes" id="UP000003963">
    <property type="component" value="Unassembled WGS sequence"/>
</dbReference>
<sequence length="109" mass="11522">MEEAMAQPGTRPLHDLETQTRRSVPPAARVPGAGHPLRPHAYRRRRGPARALLALSAVMVVMGMVLPQGLLLAAGLVTAGATHLLAPPHDRGRPLPAAARTEPATIIRA</sequence>
<dbReference type="STRING" id="457427.SSOG_00074"/>
<reference evidence="3 4" key="1">
    <citation type="submission" date="2009-02" db="EMBL/GenBank/DDBJ databases">
        <title>Annotation of Streptomyces hygroscopicus strain ATCC 53653.</title>
        <authorList>
            <consortium name="The Broad Institute Genome Sequencing Platform"/>
            <consortium name="Broad Institute Microbial Sequencing Center"/>
            <person name="Fischbach M."/>
            <person name="Godfrey P."/>
            <person name="Ward D."/>
            <person name="Young S."/>
            <person name="Zeng Q."/>
            <person name="Koehrsen M."/>
            <person name="Alvarado L."/>
            <person name="Berlin A.M."/>
            <person name="Bochicchio J."/>
            <person name="Borenstein D."/>
            <person name="Chapman S.B."/>
            <person name="Chen Z."/>
            <person name="Engels R."/>
            <person name="Freedman E."/>
            <person name="Gellesch M."/>
            <person name="Goldberg J."/>
            <person name="Griggs A."/>
            <person name="Gujja S."/>
            <person name="Heilman E.R."/>
            <person name="Heiman D.I."/>
            <person name="Hepburn T.A."/>
            <person name="Howarth C."/>
            <person name="Jen D."/>
            <person name="Larson L."/>
            <person name="Lewis B."/>
            <person name="Mehta T."/>
            <person name="Park D."/>
            <person name="Pearson M."/>
            <person name="Richards J."/>
            <person name="Roberts A."/>
            <person name="Saif S."/>
            <person name="Shea T.D."/>
            <person name="Shenoy N."/>
            <person name="Sisk P."/>
            <person name="Stolte C."/>
            <person name="Sykes S.N."/>
            <person name="Thomson T."/>
            <person name="Walk T."/>
            <person name="White J."/>
            <person name="Yandava C."/>
            <person name="Straight P."/>
            <person name="Clardy J."/>
            <person name="Hung D."/>
            <person name="Kolter R."/>
            <person name="Mekalanos J."/>
            <person name="Walker S."/>
            <person name="Walsh C.T."/>
            <person name="Wieland-Brown L.C."/>
            <person name="Haas B."/>
            <person name="Nusbaum C."/>
            <person name="Birren B."/>
        </authorList>
    </citation>
    <scope>NUCLEOTIDE SEQUENCE [LARGE SCALE GENOMIC DNA]</scope>
    <source>
        <strain evidence="3 4">ATCC 53653</strain>
    </source>
</reference>
<evidence type="ECO:0000256" key="1">
    <source>
        <dbReference type="SAM" id="MobiDB-lite"/>
    </source>
</evidence>
<proteinExistence type="predicted"/>
<feature type="region of interest" description="Disordered" evidence="1">
    <location>
        <begin position="86"/>
        <end position="109"/>
    </location>
</feature>
<gene>
    <name evidence="3" type="ORF">SSOG_00074</name>
</gene>
<protein>
    <submittedName>
        <fullName evidence="3">Uncharacterized protein</fullName>
    </submittedName>
</protein>
<organism evidence="3 4">
    <name type="scientific">Streptomyces himastatinicus ATCC 53653</name>
    <dbReference type="NCBI Taxonomy" id="457427"/>
    <lineage>
        <taxon>Bacteria</taxon>
        <taxon>Bacillati</taxon>
        <taxon>Actinomycetota</taxon>
        <taxon>Actinomycetes</taxon>
        <taxon>Kitasatosporales</taxon>
        <taxon>Streptomycetaceae</taxon>
        <taxon>Streptomyces</taxon>
        <taxon>Streptomyces violaceusniger group</taxon>
    </lineage>
</organism>
<name>D9W606_9ACTN</name>
<accession>D9W606</accession>
<feature type="transmembrane region" description="Helical" evidence="2">
    <location>
        <begin position="52"/>
        <end position="77"/>
    </location>
</feature>
<dbReference type="EMBL" id="GG657754">
    <property type="protein sequence ID" value="EFL20362.1"/>
    <property type="molecule type" value="Genomic_DNA"/>
</dbReference>
<evidence type="ECO:0000313" key="3">
    <source>
        <dbReference type="EMBL" id="EFL20362.1"/>
    </source>
</evidence>
<evidence type="ECO:0000313" key="4">
    <source>
        <dbReference type="Proteomes" id="UP000003963"/>
    </source>
</evidence>
<keyword evidence="2" id="KW-0812">Transmembrane</keyword>
<keyword evidence="2" id="KW-1133">Transmembrane helix</keyword>